<dbReference type="Pfam" id="PF15229">
    <property type="entry name" value="POM121"/>
    <property type="match status" value="1"/>
</dbReference>
<dbReference type="InterPro" id="IPR026054">
    <property type="entry name" value="Nucleoporin"/>
</dbReference>
<dbReference type="GO" id="GO:0005643">
    <property type="term" value="C:nuclear pore"/>
    <property type="evidence" value="ECO:0007669"/>
    <property type="project" value="TreeGrafter"/>
</dbReference>
<evidence type="ECO:0000256" key="2">
    <source>
        <dbReference type="SAM" id="Phobius"/>
    </source>
</evidence>
<dbReference type="GO" id="GO:0017056">
    <property type="term" value="F:structural constituent of nuclear pore"/>
    <property type="evidence" value="ECO:0007669"/>
    <property type="project" value="TreeGrafter"/>
</dbReference>
<accession>A0A674B3A7</accession>
<feature type="region of interest" description="Disordered" evidence="1">
    <location>
        <begin position="725"/>
        <end position="805"/>
    </location>
</feature>
<dbReference type="Ensembl" id="ENSSTUT00000069143.1">
    <property type="protein sequence ID" value="ENSSTUP00000065336.1"/>
    <property type="gene ID" value="ENSSTUG00000028468.1"/>
</dbReference>
<reference evidence="3" key="1">
    <citation type="submission" date="2025-08" db="UniProtKB">
        <authorList>
            <consortium name="Ensembl"/>
        </authorList>
    </citation>
    <scope>IDENTIFICATION</scope>
</reference>
<evidence type="ECO:0000256" key="1">
    <source>
        <dbReference type="SAM" id="MobiDB-lite"/>
    </source>
</evidence>
<evidence type="ECO:0000313" key="3">
    <source>
        <dbReference type="Ensembl" id="ENSSTUP00000065336.1"/>
    </source>
</evidence>
<dbReference type="GO" id="GO:0006606">
    <property type="term" value="P:protein import into nucleus"/>
    <property type="evidence" value="ECO:0007669"/>
    <property type="project" value="TreeGrafter"/>
</dbReference>
<name>A0A674B3A7_SALTR</name>
<sequence length="1287" mass="131973">MSSREKRLIALISLVFCATAIFYLVLYYIPTLLYIAFILGVCCVACYYHSGESLYVRLGPHPRRGLTIPPVLRRWLPGIANGVPTAGRVRSRTAKDDVRESVVFTDQRRFESSICRKDAGHSDSFLLSPRDILMGSYIGKAESPPSVVGRPRAGASSGANPNTREQLTLRERLARPNQAVITPNRRLSFGGEPLGTMGRFTITPQRHYPLQQTGTSSVGILPPTQWDGFRKKNILTPRNSPAVHSPVTVKIARPDHNTTRSQLFDHLNSPGVLGSPGLGAPADPCSRETVLSVLKESRKRVVEDDRSFTAGQKSKRRYVTTTGLNAVVWNVPLFFSHFSVLVFKSHTIPCLHRTPALCSLRRHDSSGSAHLAFEPLLPNGAPSQLVLNSLKRGLTAMVEESTMKRSRTSSISSVSCGLTPSGTLGSVRNSIRSSLSSSQGVTQWKKASTRSLSPLSSPGSSRSQTPERASKKPREEDARSPSSVSLVRSDKTLTDPAPTTGKLAPAPEVPVASASSGSAGSGKRKRKIPLVSSRRGDQISLPPPPELGYTITVKDLDQEKKAALSQINTVLKEPEPEKPAPVVTTSSKPPVSDNPTPTLQASHLTVSMPATVAAPIPVINLDPVPSSTVNTAPTSTASPVTNPLLESLKMMRNNPLTSAAADNTTVTSPAPLVPAEQKSKTCLTAPQPAIPSLSQPAIPSLSQPAIPSLSQPAIPSLSQPAIPSLSQPALPSLSQPALPSLSQPALPSLSQPALPSLSQPALPSLSQPALPSLSQPALPSLSQPALPSLSQPALPSLSQPASTMPSAFTQALSQVTKAPSSVPILGGASLFGMANPLTAPSSSPAPTTTTTATTETTSSNNPLLASVFKPIFGAPASEGTPALPTFKPIFGSATATSAFGQPASTSAPSNASASATVFSRLTNSSTVAPAASLFTGLSNSTSTNPAAPPSVKSLFGNWSALPATTAATTTAPATGSTFQFGTASTTAPGPTLSSTTAATTSNSGFSFGAMTTTSGATQPAPSATAQGGFTFGQPVATQNSTTASFGGFGMATAASATATASAPANQSTFTFGKSSFEAPAASAFPSAIQAPAATAAANPFTFGSPATGAAPFAFGAAATTAASTFGTTTKLAFGANSTGFAFGNTTGTPAAPAFGSATQTVGILPASAPTFSFGGVSTQQAPATPAQPATGGFNFGAAISGTQFGTSNPTTQTPGFNFGMATPAFGQSTAAGPVPFGSPGTPVQGFSAMGSSSFGSPSAPSFSIGAGSKTSGARQRLQARRQHPRKK</sequence>
<feature type="region of interest" description="Disordered" evidence="1">
    <location>
        <begin position="837"/>
        <end position="860"/>
    </location>
</feature>
<feature type="region of interest" description="Disordered" evidence="1">
    <location>
        <begin position="569"/>
        <end position="597"/>
    </location>
</feature>
<keyword evidence="2" id="KW-0812">Transmembrane</keyword>
<reference evidence="3" key="2">
    <citation type="submission" date="2025-09" db="UniProtKB">
        <authorList>
            <consortium name="Ensembl"/>
        </authorList>
    </citation>
    <scope>IDENTIFICATION</scope>
</reference>
<dbReference type="GO" id="GO:0006405">
    <property type="term" value="P:RNA export from nucleus"/>
    <property type="evidence" value="ECO:0007669"/>
    <property type="project" value="TreeGrafter"/>
</dbReference>
<feature type="compositionally biased region" description="Basic and acidic residues" evidence="1">
    <location>
        <begin position="468"/>
        <end position="479"/>
    </location>
</feature>
<evidence type="ECO:0000313" key="4">
    <source>
        <dbReference type="Proteomes" id="UP000472277"/>
    </source>
</evidence>
<feature type="compositionally biased region" description="Basic residues" evidence="1">
    <location>
        <begin position="1277"/>
        <end position="1287"/>
    </location>
</feature>
<dbReference type="PANTHER" id="PTHR23193:SF5">
    <property type="entry name" value="NUCLEAR ENVELOPE PORE MEMBRANE PROTEIN POM 121C-RELATED"/>
    <property type="match status" value="1"/>
</dbReference>
<organism evidence="3 4">
    <name type="scientific">Salmo trutta</name>
    <name type="common">Brown trout</name>
    <dbReference type="NCBI Taxonomy" id="8032"/>
    <lineage>
        <taxon>Eukaryota</taxon>
        <taxon>Metazoa</taxon>
        <taxon>Chordata</taxon>
        <taxon>Craniata</taxon>
        <taxon>Vertebrata</taxon>
        <taxon>Euteleostomi</taxon>
        <taxon>Actinopterygii</taxon>
        <taxon>Neopterygii</taxon>
        <taxon>Teleostei</taxon>
        <taxon>Protacanthopterygii</taxon>
        <taxon>Salmoniformes</taxon>
        <taxon>Salmonidae</taxon>
        <taxon>Salmoninae</taxon>
        <taxon>Salmo</taxon>
    </lineage>
</organism>
<dbReference type="Proteomes" id="UP000472277">
    <property type="component" value="Chromosome 15"/>
</dbReference>
<feature type="compositionally biased region" description="Low complexity" evidence="1">
    <location>
        <begin position="1245"/>
        <end position="1268"/>
    </location>
</feature>
<feature type="compositionally biased region" description="Low complexity" evidence="1">
    <location>
        <begin position="838"/>
        <end position="859"/>
    </location>
</feature>
<feature type="compositionally biased region" description="Low complexity" evidence="1">
    <location>
        <begin position="449"/>
        <end position="463"/>
    </location>
</feature>
<dbReference type="FunCoup" id="A0A674B3A7">
    <property type="interactions" value="1386"/>
</dbReference>
<keyword evidence="4" id="KW-1185">Reference proteome</keyword>
<feature type="region of interest" description="Disordered" evidence="1">
    <location>
        <begin position="435"/>
        <end position="548"/>
    </location>
</feature>
<dbReference type="GO" id="GO:0008139">
    <property type="term" value="F:nuclear localization sequence binding"/>
    <property type="evidence" value="ECO:0007669"/>
    <property type="project" value="TreeGrafter"/>
</dbReference>
<dbReference type="OMA" id="ECRKRPL"/>
<proteinExistence type="predicted"/>
<gene>
    <name evidence="3" type="primary">LOC115148271</name>
</gene>
<feature type="region of interest" description="Disordered" evidence="1">
    <location>
        <begin position="143"/>
        <end position="167"/>
    </location>
</feature>
<protein>
    <submittedName>
        <fullName evidence="3">POM121 transmembrane nucleoporin</fullName>
    </submittedName>
</protein>
<feature type="transmembrane region" description="Helical" evidence="2">
    <location>
        <begin position="7"/>
        <end position="26"/>
    </location>
</feature>
<keyword evidence="2" id="KW-0472">Membrane</keyword>
<keyword evidence="2" id="KW-1133">Transmembrane helix</keyword>
<dbReference type="GeneTree" id="ENSGT00940000153253"/>
<feature type="compositionally biased region" description="Low complexity" evidence="1">
    <location>
        <begin position="725"/>
        <end position="802"/>
    </location>
</feature>
<dbReference type="InParanoid" id="A0A674B3A7"/>
<feature type="compositionally biased region" description="Polar residues" evidence="1">
    <location>
        <begin position="157"/>
        <end position="166"/>
    </location>
</feature>
<dbReference type="PANTHER" id="PTHR23193">
    <property type="entry name" value="NUCLEAR PORE COMPLEX PROTEIN NUP"/>
    <property type="match status" value="1"/>
</dbReference>
<feature type="compositionally biased region" description="Polar residues" evidence="1">
    <location>
        <begin position="583"/>
        <end position="597"/>
    </location>
</feature>
<feature type="region of interest" description="Disordered" evidence="1">
    <location>
        <begin position="1230"/>
        <end position="1287"/>
    </location>
</feature>